<comment type="caution">
    <text evidence="1">The sequence shown here is derived from an EMBL/GenBank/DDBJ whole genome shotgun (WGS) entry which is preliminary data.</text>
</comment>
<gene>
    <name evidence="1" type="ORF">GCM10010140_62240</name>
</gene>
<reference evidence="2" key="1">
    <citation type="journal article" date="2019" name="Int. J. Syst. Evol. Microbiol.">
        <title>The Global Catalogue of Microorganisms (GCM) 10K type strain sequencing project: providing services to taxonomists for standard genome sequencing and annotation.</title>
        <authorList>
            <consortium name="The Broad Institute Genomics Platform"/>
            <consortium name="The Broad Institute Genome Sequencing Center for Infectious Disease"/>
            <person name="Wu L."/>
            <person name="Ma J."/>
        </authorList>
    </citation>
    <scope>NUCLEOTIDE SEQUENCE [LARGE SCALE GENOMIC DNA]</scope>
    <source>
        <strain evidence="2">JCM 3115</strain>
    </source>
</reference>
<accession>A0ABQ2REB7</accession>
<evidence type="ECO:0008006" key="3">
    <source>
        <dbReference type="Google" id="ProtNLM"/>
    </source>
</evidence>
<sequence length="89" mass="10381">MRLYWGYTPAMPRPEPPWIPVGIDGVAEHLGVSENTVIAWRRRSEKEWVTVEKFPEPEGKISGRVWWWLADILGWAERTGRLKKVRPNG</sequence>
<dbReference type="EMBL" id="BMQJ01000019">
    <property type="protein sequence ID" value="GGQ23518.1"/>
    <property type="molecule type" value="Genomic_DNA"/>
</dbReference>
<protein>
    <recommendedName>
        <fullName evidence="3">DNA-binding protein</fullName>
    </recommendedName>
</protein>
<keyword evidence="2" id="KW-1185">Reference proteome</keyword>
<evidence type="ECO:0000313" key="2">
    <source>
        <dbReference type="Proteomes" id="UP000611554"/>
    </source>
</evidence>
<organism evidence="1 2">
    <name type="scientific">Streptosporangium pseudovulgare</name>
    <dbReference type="NCBI Taxonomy" id="35765"/>
    <lineage>
        <taxon>Bacteria</taxon>
        <taxon>Bacillati</taxon>
        <taxon>Actinomycetota</taxon>
        <taxon>Actinomycetes</taxon>
        <taxon>Streptosporangiales</taxon>
        <taxon>Streptosporangiaceae</taxon>
        <taxon>Streptosporangium</taxon>
    </lineage>
</organism>
<dbReference type="Proteomes" id="UP000611554">
    <property type="component" value="Unassembled WGS sequence"/>
</dbReference>
<name>A0ABQ2REB7_9ACTN</name>
<proteinExistence type="predicted"/>
<evidence type="ECO:0000313" key="1">
    <source>
        <dbReference type="EMBL" id="GGQ23518.1"/>
    </source>
</evidence>